<gene>
    <name evidence="1" type="ORF">BofuT4_P137110.1</name>
</gene>
<evidence type="ECO:0000313" key="1">
    <source>
        <dbReference type="EMBL" id="CCD53666.1"/>
    </source>
</evidence>
<proteinExistence type="predicted"/>
<organism evidence="1 2">
    <name type="scientific">Botryotinia fuckeliana (strain T4)</name>
    <name type="common">Noble rot fungus</name>
    <name type="synonym">Botrytis cinerea</name>
    <dbReference type="NCBI Taxonomy" id="999810"/>
    <lineage>
        <taxon>Eukaryota</taxon>
        <taxon>Fungi</taxon>
        <taxon>Dikarya</taxon>
        <taxon>Ascomycota</taxon>
        <taxon>Pezizomycotina</taxon>
        <taxon>Leotiomycetes</taxon>
        <taxon>Helotiales</taxon>
        <taxon>Sclerotiniaceae</taxon>
        <taxon>Botrytis</taxon>
    </lineage>
</organism>
<dbReference type="Proteomes" id="UP000008177">
    <property type="component" value="Unplaced contigs"/>
</dbReference>
<evidence type="ECO:0000313" key="2">
    <source>
        <dbReference type="Proteomes" id="UP000008177"/>
    </source>
</evidence>
<accession>G2YPW8</accession>
<reference evidence="2" key="1">
    <citation type="journal article" date="2011" name="PLoS Genet.">
        <title>Genomic analysis of the necrotrophic fungal pathogens Sclerotinia sclerotiorum and Botrytis cinerea.</title>
        <authorList>
            <person name="Amselem J."/>
            <person name="Cuomo C.A."/>
            <person name="van Kan J.A."/>
            <person name="Viaud M."/>
            <person name="Benito E.P."/>
            <person name="Couloux A."/>
            <person name="Coutinho P.M."/>
            <person name="de Vries R.P."/>
            <person name="Dyer P.S."/>
            <person name="Fillinger S."/>
            <person name="Fournier E."/>
            <person name="Gout L."/>
            <person name="Hahn M."/>
            <person name="Kohn L."/>
            <person name="Lapalu N."/>
            <person name="Plummer K.M."/>
            <person name="Pradier J.M."/>
            <person name="Quevillon E."/>
            <person name="Sharon A."/>
            <person name="Simon A."/>
            <person name="ten Have A."/>
            <person name="Tudzynski B."/>
            <person name="Tudzynski P."/>
            <person name="Wincker P."/>
            <person name="Andrew M."/>
            <person name="Anthouard V."/>
            <person name="Beever R.E."/>
            <person name="Beffa R."/>
            <person name="Benoit I."/>
            <person name="Bouzid O."/>
            <person name="Brault B."/>
            <person name="Chen Z."/>
            <person name="Choquer M."/>
            <person name="Collemare J."/>
            <person name="Cotton P."/>
            <person name="Danchin E.G."/>
            <person name="Da Silva C."/>
            <person name="Gautier A."/>
            <person name="Giraud C."/>
            <person name="Giraud T."/>
            <person name="Gonzalez C."/>
            <person name="Grossetete S."/>
            <person name="Guldener U."/>
            <person name="Henrissat B."/>
            <person name="Howlett B.J."/>
            <person name="Kodira C."/>
            <person name="Kretschmer M."/>
            <person name="Lappartient A."/>
            <person name="Leroch M."/>
            <person name="Levis C."/>
            <person name="Mauceli E."/>
            <person name="Neuveglise C."/>
            <person name="Oeser B."/>
            <person name="Pearson M."/>
            <person name="Poulain J."/>
            <person name="Poussereau N."/>
            <person name="Quesneville H."/>
            <person name="Rascle C."/>
            <person name="Schumacher J."/>
            <person name="Segurens B."/>
            <person name="Sexton A."/>
            <person name="Silva E."/>
            <person name="Sirven C."/>
            <person name="Soanes D.M."/>
            <person name="Talbot N.J."/>
            <person name="Templeton M."/>
            <person name="Yandava C."/>
            <person name="Yarden O."/>
            <person name="Zeng Q."/>
            <person name="Rollins J.A."/>
            <person name="Lebrun M.H."/>
            <person name="Dickman M."/>
        </authorList>
    </citation>
    <scope>NUCLEOTIDE SEQUENCE [LARGE SCALE GENOMIC DNA]</scope>
    <source>
        <strain evidence="2">T4</strain>
    </source>
</reference>
<protein>
    <submittedName>
        <fullName evidence="1">Uncharacterized protein</fullName>
    </submittedName>
</protein>
<dbReference type="EMBL" id="FQ790347">
    <property type="protein sequence ID" value="CCD53666.1"/>
    <property type="molecule type" value="Genomic_DNA"/>
</dbReference>
<dbReference type="InParanoid" id="G2YPW8"/>
<dbReference type="AlphaFoldDB" id="G2YPW8"/>
<sequence>MSLLLNMSLKLTFVNEIALLQIWLDQMCIWARACPAKSLKLQPHLVVNELDGAPSDLADKIP</sequence>
<dbReference type="HOGENOM" id="CLU_2903959_0_0_1"/>
<name>G2YPW8_BOTF4</name>